<evidence type="ECO:0000256" key="1">
    <source>
        <dbReference type="ARBA" id="ARBA00004651"/>
    </source>
</evidence>
<dbReference type="InterPro" id="IPR036259">
    <property type="entry name" value="MFS_trans_sf"/>
</dbReference>
<accession>A0A5C4LXM6</accession>
<dbReference type="Gene3D" id="1.20.1250.20">
    <property type="entry name" value="MFS general substrate transporter like domains"/>
    <property type="match status" value="1"/>
</dbReference>
<dbReference type="InterPro" id="IPR050171">
    <property type="entry name" value="MFS_Transporters"/>
</dbReference>
<feature type="transmembrane region" description="Helical" evidence="7">
    <location>
        <begin position="274"/>
        <end position="293"/>
    </location>
</feature>
<dbReference type="GO" id="GO:0005886">
    <property type="term" value="C:plasma membrane"/>
    <property type="evidence" value="ECO:0007669"/>
    <property type="project" value="UniProtKB-SubCell"/>
</dbReference>
<keyword evidence="5 7" id="KW-1133">Transmembrane helix</keyword>
<evidence type="ECO:0000256" key="2">
    <source>
        <dbReference type="ARBA" id="ARBA00022448"/>
    </source>
</evidence>
<feature type="transmembrane region" description="Helical" evidence="7">
    <location>
        <begin position="205"/>
        <end position="231"/>
    </location>
</feature>
<comment type="caution">
    <text evidence="9">The sequence shown here is derived from an EMBL/GenBank/DDBJ whole genome shotgun (WGS) entry which is preliminary data.</text>
</comment>
<sequence>MVAIAGRGWTAVVVLAAAFTTAMLGTTLPTPLYPEYQRVLGFGELVTTLVFATYAVGVIAALLLTGRWSDELGRRPMLQAGLALSGASALVFLFAGTTGWLFAGRILSGFSAGIFAGTATAAVVDVAPDKARAGLVAAAANMGGLGLGPLVAGVLGQYAPAPLRLPYAVDLGLVVLASIGVALVPEPVERAPRPRLALQRITVPAGVRATFARAAIAGFAGFAVLGLFTGVSPAFLSTVLHDTNRALTGVVVLSVFAASTAGQVTSARLTERRAMILGCAGLIAGMVLIGASLPLASLAALLGGAVIAGFGQGMGFRAGLIALTSAAPARQRGELTSTYFFVLYIGITLPVVGVGAAATAFGLIISGVVFAAGVAALAAVALALLSRSRAASVPAEGGRSAGGAR</sequence>
<dbReference type="EMBL" id="VDFW01000019">
    <property type="protein sequence ID" value="TNC23581.1"/>
    <property type="molecule type" value="Genomic_DNA"/>
</dbReference>
<dbReference type="PROSITE" id="PS50850">
    <property type="entry name" value="MFS"/>
    <property type="match status" value="1"/>
</dbReference>
<dbReference type="InterPro" id="IPR005829">
    <property type="entry name" value="Sugar_transporter_CS"/>
</dbReference>
<feature type="transmembrane region" description="Helical" evidence="7">
    <location>
        <begin position="45"/>
        <end position="65"/>
    </location>
</feature>
<evidence type="ECO:0000256" key="5">
    <source>
        <dbReference type="ARBA" id="ARBA00022989"/>
    </source>
</evidence>
<evidence type="ECO:0000256" key="6">
    <source>
        <dbReference type="ARBA" id="ARBA00023136"/>
    </source>
</evidence>
<feature type="transmembrane region" description="Helical" evidence="7">
    <location>
        <begin position="77"/>
        <end position="96"/>
    </location>
</feature>
<keyword evidence="2" id="KW-0813">Transport</keyword>
<dbReference type="InterPro" id="IPR020846">
    <property type="entry name" value="MFS_dom"/>
</dbReference>
<feature type="transmembrane region" description="Helical" evidence="7">
    <location>
        <begin position="243"/>
        <end position="262"/>
    </location>
</feature>
<evidence type="ECO:0000256" key="7">
    <source>
        <dbReference type="SAM" id="Phobius"/>
    </source>
</evidence>
<feature type="transmembrane region" description="Helical" evidence="7">
    <location>
        <begin position="299"/>
        <end position="327"/>
    </location>
</feature>
<evidence type="ECO:0000256" key="3">
    <source>
        <dbReference type="ARBA" id="ARBA00022475"/>
    </source>
</evidence>
<protein>
    <submittedName>
        <fullName evidence="9">MFS transporter</fullName>
    </submittedName>
</protein>
<dbReference type="RefSeq" id="WP_139098538.1">
    <property type="nucleotide sequence ID" value="NZ_VDFW01000019.1"/>
</dbReference>
<comment type="subcellular location">
    <subcellularLocation>
        <location evidence="1">Cell membrane</location>
        <topology evidence="1">Multi-pass membrane protein</topology>
    </subcellularLocation>
</comment>
<evidence type="ECO:0000313" key="10">
    <source>
        <dbReference type="Proteomes" id="UP000305546"/>
    </source>
</evidence>
<dbReference type="OrthoDB" id="3177957at2"/>
<feature type="transmembrane region" description="Helical" evidence="7">
    <location>
        <begin position="339"/>
        <end position="358"/>
    </location>
</feature>
<dbReference type="InterPro" id="IPR011701">
    <property type="entry name" value="MFS"/>
</dbReference>
<keyword evidence="10" id="KW-1185">Reference proteome</keyword>
<dbReference type="PANTHER" id="PTHR23517:SF13">
    <property type="entry name" value="MAJOR FACILITATOR SUPERFAMILY MFS_1"/>
    <property type="match status" value="1"/>
</dbReference>
<keyword evidence="4 7" id="KW-0812">Transmembrane</keyword>
<reference evidence="9 10" key="1">
    <citation type="submission" date="2019-06" db="EMBL/GenBank/DDBJ databases">
        <title>Amycolatopsis alkalitolerans sp. nov., isolated from Gastrodia elata Blume.</title>
        <authorList>
            <person name="Narsing Rao M.P."/>
            <person name="Li W.J."/>
        </authorList>
    </citation>
    <scope>NUCLEOTIDE SEQUENCE [LARGE SCALE GENOMIC DNA]</scope>
    <source>
        <strain evidence="9 10">SYSUP0005</strain>
    </source>
</reference>
<dbReference type="PROSITE" id="PS00216">
    <property type="entry name" value="SUGAR_TRANSPORT_1"/>
    <property type="match status" value="1"/>
</dbReference>
<dbReference type="AlphaFoldDB" id="A0A5C4LXM6"/>
<gene>
    <name evidence="9" type="ORF">FG385_21395</name>
</gene>
<dbReference type="PANTHER" id="PTHR23517">
    <property type="entry name" value="RESISTANCE PROTEIN MDTM, PUTATIVE-RELATED-RELATED"/>
    <property type="match status" value="1"/>
</dbReference>
<name>A0A5C4LXM6_9PSEU</name>
<feature type="transmembrane region" description="Helical" evidence="7">
    <location>
        <begin position="165"/>
        <end position="184"/>
    </location>
</feature>
<keyword evidence="3" id="KW-1003">Cell membrane</keyword>
<keyword evidence="6 7" id="KW-0472">Membrane</keyword>
<feature type="transmembrane region" description="Helical" evidence="7">
    <location>
        <begin position="12"/>
        <end position="33"/>
    </location>
</feature>
<dbReference type="Proteomes" id="UP000305546">
    <property type="component" value="Unassembled WGS sequence"/>
</dbReference>
<feature type="transmembrane region" description="Helical" evidence="7">
    <location>
        <begin position="364"/>
        <end position="385"/>
    </location>
</feature>
<proteinExistence type="predicted"/>
<feature type="domain" description="Major facilitator superfamily (MFS) profile" evidence="8">
    <location>
        <begin position="10"/>
        <end position="390"/>
    </location>
</feature>
<evidence type="ECO:0000256" key="4">
    <source>
        <dbReference type="ARBA" id="ARBA00022692"/>
    </source>
</evidence>
<evidence type="ECO:0000259" key="8">
    <source>
        <dbReference type="PROSITE" id="PS50850"/>
    </source>
</evidence>
<evidence type="ECO:0000313" key="9">
    <source>
        <dbReference type="EMBL" id="TNC23581.1"/>
    </source>
</evidence>
<dbReference type="Pfam" id="PF07690">
    <property type="entry name" value="MFS_1"/>
    <property type="match status" value="1"/>
</dbReference>
<feature type="transmembrane region" description="Helical" evidence="7">
    <location>
        <begin position="136"/>
        <end position="159"/>
    </location>
</feature>
<dbReference type="GO" id="GO:0022857">
    <property type="term" value="F:transmembrane transporter activity"/>
    <property type="evidence" value="ECO:0007669"/>
    <property type="project" value="InterPro"/>
</dbReference>
<dbReference type="SUPFAM" id="SSF103473">
    <property type="entry name" value="MFS general substrate transporter"/>
    <property type="match status" value="1"/>
</dbReference>
<feature type="transmembrane region" description="Helical" evidence="7">
    <location>
        <begin position="102"/>
        <end position="124"/>
    </location>
</feature>
<organism evidence="9 10">
    <name type="scientific">Amycolatopsis alkalitolerans</name>
    <dbReference type="NCBI Taxonomy" id="2547244"/>
    <lineage>
        <taxon>Bacteria</taxon>
        <taxon>Bacillati</taxon>
        <taxon>Actinomycetota</taxon>
        <taxon>Actinomycetes</taxon>
        <taxon>Pseudonocardiales</taxon>
        <taxon>Pseudonocardiaceae</taxon>
        <taxon>Amycolatopsis</taxon>
    </lineage>
</organism>